<dbReference type="Gene3D" id="3.40.50.2000">
    <property type="entry name" value="Glycogen Phosphorylase B"/>
    <property type="match status" value="2"/>
</dbReference>
<dbReference type="EMBL" id="JACSPS010000001">
    <property type="protein sequence ID" value="MBD8017576.1"/>
    <property type="molecule type" value="Genomic_DNA"/>
</dbReference>
<dbReference type="Pfam" id="PF13439">
    <property type="entry name" value="Glyco_transf_4"/>
    <property type="match status" value="1"/>
</dbReference>
<feature type="domain" description="Glycosyltransferase subfamily 4-like N-terminal" evidence="2">
    <location>
        <begin position="27"/>
        <end position="188"/>
    </location>
</feature>
<evidence type="ECO:0000259" key="1">
    <source>
        <dbReference type="Pfam" id="PF00534"/>
    </source>
</evidence>
<evidence type="ECO:0000313" key="3">
    <source>
        <dbReference type="EMBL" id="MBD8017576.1"/>
    </source>
</evidence>
<dbReference type="Proteomes" id="UP000626242">
    <property type="component" value="Unassembled WGS sequence"/>
</dbReference>
<evidence type="ECO:0000259" key="2">
    <source>
        <dbReference type="Pfam" id="PF13439"/>
    </source>
</evidence>
<evidence type="ECO:0000313" key="4">
    <source>
        <dbReference type="Proteomes" id="UP000626242"/>
    </source>
</evidence>
<dbReference type="CDD" id="cd03801">
    <property type="entry name" value="GT4_PimA-like"/>
    <property type="match status" value="1"/>
</dbReference>
<accession>A0ABR8WLG2</accession>
<comment type="caution">
    <text evidence="3">The sequence shown here is derived from an EMBL/GenBank/DDBJ whole genome shotgun (WGS) entry which is preliminary data.</text>
</comment>
<dbReference type="SUPFAM" id="SSF53756">
    <property type="entry name" value="UDP-Glycosyltransferase/glycogen phosphorylase"/>
    <property type="match status" value="1"/>
</dbReference>
<gene>
    <name evidence="3" type="ORF">H9628_03745</name>
</gene>
<dbReference type="InterPro" id="IPR001296">
    <property type="entry name" value="Glyco_trans_1"/>
</dbReference>
<protein>
    <submittedName>
        <fullName evidence="3">Glycosyltransferase family 4 protein</fullName>
    </submittedName>
</protein>
<dbReference type="PANTHER" id="PTHR12526:SF637">
    <property type="entry name" value="GLYCOSYLTRANSFERASE EPSF-RELATED"/>
    <property type="match status" value="1"/>
</dbReference>
<reference evidence="3 4" key="1">
    <citation type="submission" date="2020-08" db="EMBL/GenBank/DDBJ databases">
        <title>A Genomic Blueprint of the Chicken Gut Microbiome.</title>
        <authorList>
            <person name="Gilroy R."/>
            <person name="Ravi A."/>
            <person name="Getino M."/>
            <person name="Pursley I."/>
            <person name="Horton D.L."/>
            <person name="Alikhan N.-F."/>
            <person name="Baker D."/>
            <person name="Gharbi K."/>
            <person name="Hall N."/>
            <person name="Watson M."/>
            <person name="Adriaenssens E.M."/>
            <person name="Foster-Nyarko E."/>
            <person name="Jarju S."/>
            <person name="Secka A."/>
            <person name="Antonio M."/>
            <person name="Oren A."/>
            <person name="Chaudhuri R."/>
            <person name="La Ragione R.M."/>
            <person name="Hildebrand F."/>
            <person name="Pallen M.J."/>
        </authorList>
    </citation>
    <scope>NUCLEOTIDE SEQUENCE [LARGE SCALE GENOMIC DNA]</scope>
    <source>
        <strain evidence="3 4">Sa1CVA4</strain>
    </source>
</reference>
<dbReference type="InterPro" id="IPR028098">
    <property type="entry name" value="Glyco_trans_4-like_N"/>
</dbReference>
<feature type="domain" description="Glycosyl transferase family 1" evidence="1">
    <location>
        <begin position="204"/>
        <end position="356"/>
    </location>
</feature>
<dbReference type="RefSeq" id="WP_251832777.1">
    <property type="nucleotide sequence ID" value="NZ_JACSPS010000001.1"/>
</dbReference>
<dbReference type="Pfam" id="PF00534">
    <property type="entry name" value="Glycos_transf_1"/>
    <property type="match status" value="1"/>
</dbReference>
<organism evidence="3 4">
    <name type="scientific">Kaistella pullorum</name>
    <dbReference type="NCBI Taxonomy" id="2763074"/>
    <lineage>
        <taxon>Bacteria</taxon>
        <taxon>Pseudomonadati</taxon>
        <taxon>Bacteroidota</taxon>
        <taxon>Flavobacteriia</taxon>
        <taxon>Flavobacteriales</taxon>
        <taxon>Weeksellaceae</taxon>
        <taxon>Chryseobacterium group</taxon>
        <taxon>Kaistella</taxon>
    </lineage>
</organism>
<sequence length="383" mass="43657">MAALRIAFLSSQPLEDRRHWSGTMFKMYESLQAQGFDIVWIPTGKFSAREEKIFASIQNIYERTFRRRFNSHHFILKAFLASKKTQKILQSTDYDLLFSPTYINEVAFLNITKPILYLNDGTFNKLIGYNPGFLGMGWLSKKITRLLEEKAFNNAKQLVFSSDWAAKDANKTYGIPSRKISVVKFGANLRVPNFALLEKDYSGPLNILFSGVGWERKGGDIALAAVKILHEKGYDLKFKIMGCTPDVQEVFVEIIPFLNKNYPCELAEIERHLSEAHFMFVPTRTDCSPIAFCEAAGFSLPVISTDTGGVPSIVEHGKTGFLLPENATAEDYANLIEREILNKRVRLKELSENARHKYEEELNWQVWAEKMSEIIKEISAKNA</sequence>
<proteinExistence type="predicted"/>
<dbReference type="PANTHER" id="PTHR12526">
    <property type="entry name" value="GLYCOSYLTRANSFERASE"/>
    <property type="match status" value="1"/>
</dbReference>
<keyword evidence="4" id="KW-1185">Reference proteome</keyword>
<name>A0ABR8WLG2_9FLAO</name>